<keyword evidence="7" id="KW-1185">Reference proteome</keyword>
<organism evidence="6 7">
    <name type="scientific">Amycolatopsis thermoflava</name>
    <dbReference type="NCBI Taxonomy" id="84480"/>
    <lineage>
        <taxon>Bacteria</taxon>
        <taxon>Bacillati</taxon>
        <taxon>Actinomycetota</taxon>
        <taxon>Actinomycetes</taxon>
        <taxon>Pseudonocardiales</taxon>
        <taxon>Pseudonocardiaceae</taxon>
        <taxon>Amycolatopsis</taxon>
        <taxon>Amycolatopsis methanolica group</taxon>
    </lineage>
</organism>
<dbReference type="PANTHER" id="PTHR30055:SF234">
    <property type="entry name" value="HTH-TYPE TRANSCRIPTIONAL REGULATOR BETI"/>
    <property type="match status" value="1"/>
</dbReference>
<evidence type="ECO:0000256" key="4">
    <source>
        <dbReference type="PROSITE-ProRule" id="PRU00335"/>
    </source>
</evidence>
<reference evidence="6 7" key="1">
    <citation type="submission" date="2018-11" db="EMBL/GenBank/DDBJ databases">
        <title>Sequencing the genomes of 1000 actinobacteria strains.</title>
        <authorList>
            <person name="Klenk H.-P."/>
        </authorList>
    </citation>
    <scope>NUCLEOTIDE SEQUENCE [LARGE SCALE GENOMIC DNA]</scope>
    <source>
        <strain evidence="6 7">DSM 44348</strain>
    </source>
</reference>
<accession>A0A3N2GQF8</accession>
<comment type="caution">
    <text evidence="6">The sequence shown here is derived from an EMBL/GenBank/DDBJ whole genome shotgun (WGS) entry which is preliminary data.</text>
</comment>
<dbReference type="GO" id="GO:0003700">
    <property type="term" value="F:DNA-binding transcription factor activity"/>
    <property type="evidence" value="ECO:0007669"/>
    <property type="project" value="TreeGrafter"/>
</dbReference>
<dbReference type="Pfam" id="PF21597">
    <property type="entry name" value="TetR_C_43"/>
    <property type="match status" value="1"/>
</dbReference>
<name>A0A3N2GQF8_9PSEU</name>
<feature type="DNA-binding region" description="H-T-H motif" evidence="4">
    <location>
        <begin position="36"/>
        <end position="55"/>
    </location>
</feature>
<evidence type="ECO:0000256" key="1">
    <source>
        <dbReference type="ARBA" id="ARBA00023015"/>
    </source>
</evidence>
<dbReference type="PANTHER" id="PTHR30055">
    <property type="entry name" value="HTH-TYPE TRANSCRIPTIONAL REGULATOR RUTR"/>
    <property type="match status" value="1"/>
</dbReference>
<dbReference type="InterPro" id="IPR049445">
    <property type="entry name" value="TetR_SbtR-like_C"/>
</dbReference>
<dbReference type="GeneID" id="301842207"/>
<dbReference type="InterPro" id="IPR009057">
    <property type="entry name" value="Homeodomain-like_sf"/>
</dbReference>
<dbReference type="InterPro" id="IPR001647">
    <property type="entry name" value="HTH_TetR"/>
</dbReference>
<protein>
    <submittedName>
        <fullName evidence="6">TetR family transcriptional regulator</fullName>
    </submittedName>
</protein>
<gene>
    <name evidence="6" type="ORF">EDD35_0735</name>
</gene>
<dbReference type="GO" id="GO:0000976">
    <property type="term" value="F:transcription cis-regulatory region binding"/>
    <property type="evidence" value="ECO:0007669"/>
    <property type="project" value="TreeGrafter"/>
</dbReference>
<dbReference type="InterPro" id="IPR036271">
    <property type="entry name" value="Tet_transcr_reg_TetR-rel_C_sf"/>
</dbReference>
<evidence type="ECO:0000256" key="3">
    <source>
        <dbReference type="ARBA" id="ARBA00023163"/>
    </source>
</evidence>
<dbReference type="PROSITE" id="PS50977">
    <property type="entry name" value="HTH_TETR_2"/>
    <property type="match status" value="1"/>
</dbReference>
<keyword evidence="3" id="KW-0804">Transcription</keyword>
<sequence>MTTDHPRTLRSDARRSLEMLIDAARAAFAEQGLDVSTNEIVKRAGVGPATFYRRFPSRHALVETILSEVLGELEEQAKAALDHPDPATGFAGLFTALTVAQTENKGLSDALAGHEESIRVNEARRRLRNLIRAVTERAQAAGALRPDLSWRDVPFLASAASGVAAACLDLRAGAEQRDRVLTILFAGLRAGDGPALPGRPPRHIRGSR</sequence>
<evidence type="ECO:0000313" key="7">
    <source>
        <dbReference type="Proteomes" id="UP000274843"/>
    </source>
</evidence>
<dbReference type="Pfam" id="PF00440">
    <property type="entry name" value="TetR_N"/>
    <property type="match status" value="1"/>
</dbReference>
<evidence type="ECO:0000256" key="2">
    <source>
        <dbReference type="ARBA" id="ARBA00023125"/>
    </source>
</evidence>
<dbReference type="AlphaFoldDB" id="A0A3N2GQF8"/>
<dbReference type="EMBL" id="RKHY01000001">
    <property type="protein sequence ID" value="ROS38459.1"/>
    <property type="molecule type" value="Genomic_DNA"/>
</dbReference>
<dbReference type="InterPro" id="IPR050109">
    <property type="entry name" value="HTH-type_TetR-like_transc_reg"/>
</dbReference>
<keyword evidence="2 4" id="KW-0238">DNA-binding</keyword>
<keyword evidence="1" id="KW-0805">Transcription regulation</keyword>
<evidence type="ECO:0000259" key="5">
    <source>
        <dbReference type="PROSITE" id="PS50977"/>
    </source>
</evidence>
<feature type="domain" description="HTH tetR-type" evidence="5">
    <location>
        <begin position="14"/>
        <end position="73"/>
    </location>
</feature>
<dbReference type="Gene3D" id="1.10.357.10">
    <property type="entry name" value="Tetracycline Repressor, domain 2"/>
    <property type="match status" value="1"/>
</dbReference>
<dbReference type="RefSeq" id="WP_123682831.1">
    <property type="nucleotide sequence ID" value="NZ_RKHY01000001.1"/>
</dbReference>
<dbReference type="SUPFAM" id="SSF46689">
    <property type="entry name" value="Homeodomain-like"/>
    <property type="match status" value="1"/>
</dbReference>
<dbReference type="PRINTS" id="PR00455">
    <property type="entry name" value="HTHTETR"/>
</dbReference>
<dbReference type="Proteomes" id="UP000274843">
    <property type="component" value="Unassembled WGS sequence"/>
</dbReference>
<evidence type="ECO:0000313" key="6">
    <source>
        <dbReference type="EMBL" id="ROS38459.1"/>
    </source>
</evidence>
<proteinExistence type="predicted"/>
<dbReference type="SUPFAM" id="SSF48498">
    <property type="entry name" value="Tetracyclin repressor-like, C-terminal domain"/>
    <property type="match status" value="1"/>
</dbReference>